<proteinExistence type="predicted"/>
<dbReference type="SUPFAM" id="SSF143422">
    <property type="entry name" value="Transposase IS200-like"/>
    <property type="match status" value="1"/>
</dbReference>
<evidence type="ECO:0000313" key="2">
    <source>
        <dbReference type="EMBL" id="MCS5714340.1"/>
    </source>
</evidence>
<evidence type="ECO:0000313" key="3">
    <source>
        <dbReference type="Proteomes" id="UP001165580"/>
    </source>
</evidence>
<dbReference type="Proteomes" id="UP001165580">
    <property type="component" value="Unassembled WGS sequence"/>
</dbReference>
<gene>
    <name evidence="2" type="ORF">NVV95_07195</name>
</gene>
<dbReference type="Pfam" id="PF01797">
    <property type="entry name" value="Y1_Tnp"/>
    <property type="match status" value="1"/>
</dbReference>
<dbReference type="Gene3D" id="3.30.70.1290">
    <property type="entry name" value="Transposase IS200-like"/>
    <property type="match status" value="1"/>
</dbReference>
<feature type="domain" description="Transposase IS200-like" evidence="1">
    <location>
        <begin position="16"/>
        <end position="122"/>
    </location>
</feature>
<dbReference type="RefSeq" id="WP_259485879.1">
    <property type="nucleotide sequence ID" value="NZ_JANTEZ010000003.1"/>
</dbReference>
<dbReference type="InterPro" id="IPR036515">
    <property type="entry name" value="Transposase_17_sf"/>
</dbReference>
<protein>
    <submittedName>
        <fullName evidence="2">Transposase</fullName>
    </submittedName>
</protein>
<dbReference type="EMBL" id="JANTEZ010000003">
    <property type="protein sequence ID" value="MCS5714340.1"/>
    <property type="molecule type" value="Genomic_DNA"/>
</dbReference>
<dbReference type="InterPro" id="IPR002686">
    <property type="entry name" value="Transposase_17"/>
</dbReference>
<accession>A0ABT2GDN7</accession>
<keyword evidence="3" id="KW-1185">Reference proteome</keyword>
<comment type="caution">
    <text evidence="2">The sequence shown here is derived from an EMBL/GenBank/DDBJ whole genome shotgun (WGS) entry which is preliminary data.</text>
</comment>
<evidence type="ECO:0000259" key="1">
    <source>
        <dbReference type="Pfam" id="PF01797"/>
    </source>
</evidence>
<name>A0ABT2GDN7_9MICO</name>
<organism evidence="2 3">
    <name type="scientific">Herbiconiux gentiana</name>
    <dbReference type="NCBI Taxonomy" id="2970912"/>
    <lineage>
        <taxon>Bacteria</taxon>
        <taxon>Bacillati</taxon>
        <taxon>Actinomycetota</taxon>
        <taxon>Actinomycetes</taxon>
        <taxon>Micrococcales</taxon>
        <taxon>Microbacteriaceae</taxon>
        <taxon>Herbiconiux</taxon>
    </lineage>
</organism>
<reference evidence="2" key="1">
    <citation type="submission" date="2022-08" db="EMBL/GenBank/DDBJ databases">
        <authorList>
            <person name="Deng Y."/>
            <person name="Han X.-F."/>
            <person name="Zhang Y.-Q."/>
        </authorList>
    </citation>
    <scope>NUCLEOTIDE SEQUENCE</scope>
    <source>
        <strain evidence="2">CPCC 205716</strain>
    </source>
</reference>
<sequence length="140" mass="15125">MNARLSAQLRTGGSVVHSLQSEVVLVTAARRGVLSAEMIECCRGVVTETCEGFGARASQFDGAADAIRFAVDHPVWVSLDRLVQTVRAATSRELVRRFDTAVTAVLWHGSVWSSSEFIATVTCTPGAADDFLRNQRRGNS</sequence>